<comment type="similarity">
    <text evidence="1">Belongs to the CIA30 family.</text>
</comment>
<name>A0ABV5HZL2_9RHOB</name>
<dbReference type="PANTHER" id="PTHR13194">
    <property type="entry name" value="COMPLEX I INTERMEDIATE-ASSOCIATED PROTEIN 30"/>
    <property type="match status" value="1"/>
</dbReference>
<dbReference type="EMBL" id="JBHMEC010000012">
    <property type="protein sequence ID" value="MFB9149683.1"/>
    <property type="molecule type" value="Genomic_DNA"/>
</dbReference>
<keyword evidence="4" id="KW-1185">Reference proteome</keyword>
<organism evidence="3 4">
    <name type="scientific">Roseovarius ramblicola</name>
    <dbReference type="NCBI Taxonomy" id="2022336"/>
    <lineage>
        <taxon>Bacteria</taxon>
        <taxon>Pseudomonadati</taxon>
        <taxon>Pseudomonadota</taxon>
        <taxon>Alphaproteobacteria</taxon>
        <taxon>Rhodobacterales</taxon>
        <taxon>Roseobacteraceae</taxon>
        <taxon>Roseovarius</taxon>
    </lineage>
</organism>
<gene>
    <name evidence="3" type="ORF">ACFFU4_07985</name>
</gene>
<sequence>MPDPSRAGDSPGGYAPPPLDSYRFFSDRVMGGVSTGAARVTGSEGARHLALTGSVSTENRGGFIQARADIDASFPAEARGVVIRVRGNGQRYFVHLRTRGTILPWQYYQAGFETTPAWREVRLPFVDFASSGAFLRDTPRPETVTSLAVVAYGRDHEADVAFQWIGLY</sequence>
<evidence type="ECO:0000313" key="4">
    <source>
        <dbReference type="Proteomes" id="UP001589670"/>
    </source>
</evidence>
<dbReference type="Proteomes" id="UP001589670">
    <property type="component" value="Unassembled WGS sequence"/>
</dbReference>
<dbReference type="InterPro" id="IPR008979">
    <property type="entry name" value="Galactose-bd-like_sf"/>
</dbReference>
<protein>
    <submittedName>
        <fullName evidence="3">CIA30 family protein</fullName>
    </submittedName>
</protein>
<evidence type="ECO:0000256" key="1">
    <source>
        <dbReference type="ARBA" id="ARBA00007884"/>
    </source>
</evidence>
<feature type="domain" description="NADH:ubiquinone oxidoreductase intermediate-associated protein 30" evidence="2">
    <location>
        <begin position="18"/>
        <end position="133"/>
    </location>
</feature>
<evidence type="ECO:0000259" key="2">
    <source>
        <dbReference type="Pfam" id="PF08547"/>
    </source>
</evidence>
<evidence type="ECO:0000313" key="3">
    <source>
        <dbReference type="EMBL" id="MFB9149683.1"/>
    </source>
</evidence>
<dbReference type="InterPro" id="IPR013857">
    <property type="entry name" value="NADH-UbQ_OxRdtase-assoc_prot30"/>
</dbReference>
<dbReference type="PANTHER" id="PTHR13194:SF19">
    <property type="entry name" value="NAD(P)-BINDING ROSSMANN-FOLD SUPERFAMILY PROTEIN"/>
    <property type="match status" value="1"/>
</dbReference>
<dbReference type="InterPro" id="IPR039131">
    <property type="entry name" value="NDUFAF1"/>
</dbReference>
<dbReference type="Pfam" id="PF08547">
    <property type="entry name" value="CIA30"/>
    <property type="match status" value="1"/>
</dbReference>
<dbReference type="RefSeq" id="WP_377068847.1">
    <property type="nucleotide sequence ID" value="NZ_JBHMEC010000012.1"/>
</dbReference>
<proteinExistence type="inferred from homology"/>
<accession>A0ABV5HZL2</accession>
<comment type="caution">
    <text evidence="3">The sequence shown here is derived from an EMBL/GenBank/DDBJ whole genome shotgun (WGS) entry which is preliminary data.</text>
</comment>
<reference evidence="3 4" key="1">
    <citation type="submission" date="2024-09" db="EMBL/GenBank/DDBJ databases">
        <authorList>
            <person name="Sun Q."/>
            <person name="Mori K."/>
        </authorList>
    </citation>
    <scope>NUCLEOTIDE SEQUENCE [LARGE SCALE GENOMIC DNA]</scope>
    <source>
        <strain evidence="3 4">CECT 9424</strain>
    </source>
</reference>
<dbReference type="SUPFAM" id="SSF49785">
    <property type="entry name" value="Galactose-binding domain-like"/>
    <property type="match status" value="1"/>
</dbReference>